<dbReference type="STRING" id="69974.MPLDJ20_70228"/>
<dbReference type="InterPro" id="IPR008585">
    <property type="entry name" value="Gamma_PGA_hydro"/>
</dbReference>
<dbReference type="InterPro" id="IPR038128">
    <property type="entry name" value="Gamma_PGA_hydro_sf"/>
</dbReference>
<evidence type="ECO:0000313" key="1">
    <source>
        <dbReference type="EMBL" id="CDX19557.1"/>
    </source>
</evidence>
<evidence type="ECO:0008006" key="3">
    <source>
        <dbReference type="Google" id="ProtNLM"/>
    </source>
</evidence>
<dbReference type="AlphaFoldDB" id="A0A090DXP5"/>
<name>A0A090DXP5_MESPL</name>
<dbReference type="Pfam" id="PF05908">
    <property type="entry name" value="Gamma_PGA_hydro"/>
    <property type="match status" value="1"/>
</dbReference>
<keyword evidence="2" id="KW-1185">Reference proteome</keyword>
<organism evidence="1 2">
    <name type="scientific">Mesorhizobium plurifarium</name>
    <dbReference type="NCBI Taxonomy" id="69974"/>
    <lineage>
        <taxon>Bacteria</taxon>
        <taxon>Pseudomonadati</taxon>
        <taxon>Pseudomonadota</taxon>
        <taxon>Alphaproteobacteria</taxon>
        <taxon>Hyphomicrobiales</taxon>
        <taxon>Phyllobacteriaceae</taxon>
        <taxon>Mesorhizobium</taxon>
    </lineage>
</organism>
<protein>
    <recommendedName>
        <fullName evidence="3">Replication protein</fullName>
    </recommendedName>
</protein>
<reference evidence="2" key="1">
    <citation type="submission" date="2014-08" db="EMBL/GenBank/DDBJ databases">
        <authorList>
            <person name="Moulin L."/>
        </authorList>
    </citation>
    <scope>NUCLEOTIDE SEQUENCE [LARGE SCALE GENOMIC DNA]</scope>
</reference>
<accession>A0A090DXP5</accession>
<dbReference type="Proteomes" id="UP000045285">
    <property type="component" value="Unassembled WGS sequence"/>
</dbReference>
<dbReference type="Gene3D" id="3.40.630.100">
    <property type="entry name" value="Poly-gamma-glutamate hydrolase, zinc-binding motif"/>
    <property type="match status" value="1"/>
</dbReference>
<dbReference type="EMBL" id="CCMZ01000024">
    <property type="protein sequence ID" value="CDX19557.1"/>
    <property type="molecule type" value="Genomic_DNA"/>
</dbReference>
<gene>
    <name evidence="1" type="ORF">MPL3356_300022</name>
</gene>
<sequence>MDNEFPNFAALKAAKIENIDYRIVVRRGARTGGAIVMAPHGGKIEPRTSLITETIAGNDLDMYCFEGLMPESNRELHITSRNFDEATALDLLRTKSTVVAIHGRQDRDDLTTVYLGGKDAALVSEIAWRLQEAGFQTQKDNHPFPGIQDSNIVNRGLTGKGAQLEVPFSLRRRLGNEPELLERFCGAVRKAIETCDARNGAQSSITL</sequence>
<proteinExistence type="predicted"/>
<evidence type="ECO:0000313" key="2">
    <source>
        <dbReference type="Proteomes" id="UP000045285"/>
    </source>
</evidence>